<comment type="caution">
    <text evidence="1">The sequence shown here is derived from an EMBL/GenBank/DDBJ whole genome shotgun (WGS) entry which is preliminary data.</text>
</comment>
<evidence type="ECO:0000313" key="1">
    <source>
        <dbReference type="EMBL" id="KAH1056150.1"/>
    </source>
</evidence>
<accession>A0A9D3US53</accession>
<dbReference type="OrthoDB" id="10496784at2759"/>
<dbReference type="InterPro" id="IPR022251">
    <property type="entry name" value="DUF3774_wound-induced"/>
</dbReference>
<proteinExistence type="predicted"/>
<evidence type="ECO:0008006" key="3">
    <source>
        <dbReference type="Google" id="ProtNLM"/>
    </source>
</evidence>
<protein>
    <recommendedName>
        <fullName evidence="3">RNase H type-1 domain-containing protein</fullName>
    </recommendedName>
</protein>
<sequence length="284" mass="32550">MWATKGLIHEGLCWRIAISILNDAWVPKVDNYKILDGVENPNISLVVDLIDSNTRSWKMRVIHNTFSERDAANNLKFLYHKFRAMITYLGEERLLEYTLFVVDTSFLCKIHVLDVMKLQRRPTLHAQLQVRKKEISCFGILLRNSRRGVIASKITLPERILSPFAVKVVACTVALRMCLDLNLQKMEIEGDFLTVIKKAVKDETNSSKISACIEDVKRLSKGMKEQSSKCESLKDSSSWCSSKQRRRLLNAVYSGGFKADNIDRLKQAEESLRTVMYLSCWGLN</sequence>
<dbReference type="GO" id="GO:0004523">
    <property type="term" value="F:RNA-DNA hybrid ribonuclease activity"/>
    <property type="evidence" value="ECO:0007669"/>
    <property type="project" value="InterPro"/>
</dbReference>
<reference evidence="1 2" key="1">
    <citation type="journal article" date="2021" name="Plant Biotechnol. J.">
        <title>Multi-omics assisted identification of the key and species-specific regulatory components of drought-tolerant mechanisms in Gossypium stocksii.</title>
        <authorList>
            <person name="Yu D."/>
            <person name="Ke L."/>
            <person name="Zhang D."/>
            <person name="Wu Y."/>
            <person name="Sun Y."/>
            <person name="Mei J."/>
            <person name="Sun J."/>
            <person name="Sun Y."/>
        </authorList>
    </citation>
    <scope>NUCLEOTIDE SEQUENCE [LARGE SCALE GENOMIC DNA]</scope>
    <source>
        <strain evidence="2">cv. E1</strain>
        <tissue evidence="1">Leaf</tissue>
    </source>
</reference>
<dbReference type="Proteomes" id="UP000828251">
    <property type="component" value="Unassembled WGS sequence"/>
</dbReference>
<dbReference type="GO" id="GO:0003676">
    <property type="term" value="F:nucleic acid binding"/>
    <property type="evidence" value="ECO:0007669"/>
    <property type="project" value="InterPro"/>
</dbReference>
<keyword evidence="2" id="KW-1185">Reference proteome</keyword>
<evidence type="ECO:0000313" key="2">
    <source>
        <dbReference type="Proteomes" id="UP000828251"/>
    </source>
</evidence>
<dbReference type="EMBL" id="JAIQCV010000010">
    <property type="protein sequence ID" value="KAH1056150.1"/>
    <property type="molecule type" value="Genomic_DNA"/>
</dbReference>
<organism evidence="1 2">
    <name type="scientific">Gossypium stocksii</name>
    <dbReference type="NCBI Taxonomy" id="47602"/>
    <lineage>
        <taxon>Eukaryota</taxon>
        <taxon>Viridiplantae</taxon>
        <taxon>Streptophyta</taxon>
        <taxon>Embryophyta</taxon>
        <taxon>Tracheophyta</taxon>
        <taxon>Spermatophyta</taxon>
        <taxon>Magnoliopsida</taxon>
        <taxon>eudicotyledons</taxon>
        <taxon>Gunneridae</taxon>
        <taxon>Pentapetalae</taxon>
        <taxon>rosids</taxon>
        <taxon>malvids</taxon>
        <taxon>Malvales</taxon>
        <taxon>Malvaceae</taxon>
        <taxon>Malvoideae</taxon>
        <taxon>Gossypium</taxon>
    </lineage>
</organism>
<gene>
    <name evidence="1" type="ORF">J1N35_034215</name>
</gene>
<dbReference type="Pfam" id="PF12609">
    <property type="entry name" value="DUF3774"/>
    <property type="match status" value="1"/>
</dbReference>
<dbReference type="AlphaFoldDB" id="A0A9D3US53"/>
<name>A0A9D3US53_9ROSI</name>